<dbReference type="OrthoDB" id="1030341at2"/>
<gene>
    <name evidence="1" type="ORF">SAMN05216464_110100</name>
</gene>
<evidence type="ECO:0000313" key="2">
    <source>
        <dbReference type="Proteomes" id="UP000199072"/>
    </source>
</evidence>
<dbReference type="EMBL" id="FNAI01000010">
    <property type="protein sequence ID" value="SDE86358.1"/>
    <property type="molecule type" value="Genomic_DNA"/>
</dbReference>
<proteinExistence type="predicted"/>
<dbReference type="Pfam" id="PF14460">
    <property type="entry name" value="Prok-E2_D"/>
    <property type="match status" value="1"/>
</dbReference>
<organism evidence="1 2">
    <name type="scientific">Mucilaginibacter pineti</name>
    <dbReference type="NCBI Taxonomy" id="1391627"/>
    <lineage>
        <taxon>Bacteria</taxon>
        <taxon>Pseudomonadati</taxon>
        <taxon>Bacteroidota</taxon>
        <taxon>Sphingobacteriia</taxon>
        <taxon>Sphingobacteriales</taxon>
        <taxon>Sphingobacteriaceae</taxon>
        <taxon>Mucilaginibacter</taxon>
    </lineage>
</organism>
<dbReference type="RefSeq" id="WP_091151965.1">
    <property type="nucleotide sequence ID" value="NZ_FNAI01000010.1"/>
</dbReference>
<sequence length="239" mass="27194">MNALTENFGELFIPQSALLIYRRKYHDRQEVYVEAYDIGKSGNPINAHPLTVEESSQLSKALDISGETSRNYLRPNGLLPKNVLYISPESNGFVIWQTPPQQVNLFFTDGLTITDGLYPLPSLIWKAGKDKLYIYAVADGKEATLECQLYRAPFFNIHENGLVCMGNVDINIIAVGCLEDFMEAWQRYFFNSRFSHLIGNESPVKGNIVQLYKSLADTNKKFPQKNLIKSTYSLKKLIR</sequence>
<dbReference type="STRING" id="1391627.SAMN05216464_110100"/>
<dbReference type="AlphaFoldDB" id="A0A1G7GDX3"/>
<name>A0A1G7GDX3_9SPHI</name>
<accession>A0A1G7GDX3</accession>
<dbReference type="Proteomes" id="UP000199072">
    <property type="component" value="Unassembled WGS sequence"/>
</dbReference>
<keyword evidence="2" id="KW-1185">Reference proteome</keyword>
<protein>
    <submittedName>
        <fullName evidence="1">PRTRC system protein B</fullName>
    </submittedName>
</protein>
<dbReference type="InterPro" id="IPR032787">
    <property type="entry name" value="Prok-E2_D"/>
</dbReference>
<evidence type="ECO:0000313" key="1">
    <source>
        <dbReference type="EMBL" id="SDE86358.1"/>
    </source>
</evidence>
<reference evidence="1 2" key="1">
    <citation type="submission" date="2016-10" db="EMBL/GenBank/DDBJ databases">
        <authorList>
            <person name="de Groot N.N."/>
        </authorList>
    </citation>
    <scope>NUCLEOTIDE SEQUENCE [LARGE SCALE GENOMIC DNA]</scope>
    <source>
        <strain evidence="1 2">47C3B</strain>
    </source>
</reference>